<accession>A0A0D9VJX6</accession>
<dbReference type="Pfam" id="PF03283">
    <property type="entry name" value="PAE"/>
    <property type="match status" value="1"/>
</dbReference>
<dbReference type="EnsemblPlants" id="LPERR02G23790.1">
    <property type="protein sequence ID" value="LPERR02G23790.1"/>
    <property type="gene ID" value="LPERR02G23790"/>
</dbReference>
<name>A0A0D9VJX6_9ORYZ</name>
<keyword evidence="7" id="KW-1133">Transmembrane helix</keyword>
<dbReference type="InterPro" id="IPR029058">
    <property type="entry name" value="AB_hydrolase_fold"/>
</dbReference>
<dbReference type="GO" id="GO:0052793">
    <property type="term" value="F:pectin acetylesterase activity"/>
    <property type="evidence" value="ECO:0007669"/>
    <property type="project" value="TreeGrafter"/>
</dbReference>
<sequence>MTRSWRTHALDYTEGEKKDGSHKETRPGVETERKPPTLRFASAGAVEKAELGWKPRSFFAACLPEPSGRPAVLFSPRLASTRSRRACETRSRRRISGRLCFSCSAFVCALAFLGVDGDFVDITYVTSAVAKGAVCLDGSPPAYHLDRGFGSGVNSWLVHFEGGGWCSNVTTCLRRKRTRLGSSKEMAKQVAFSGILSNTPDYNPDFYNWNKVKVRYCDGSSFTGDVKQVDPATKLHYRGARVWQAVMEDLLAKGMNKADNALISGCSAGGLTSILHCDRFHDLFPVDAKVKCLSDAGFFINEKDVAGVEYIEAFFNDVVTTHGSAKNLPSACTSKLLPVPGMCFFPQNEVKQIQTPLFILNAAYDSWQVRNILVPGFADPHGFRDDFLKALEEQGTSSTRGLFINSCFVHCQSEMQEIWFASGSPMLGNKTIADAVGDWFYDRSSFQKIGCPYPCDSTCHNRIYQDSSEA</sequence>
<evidence type="ECO:0000256" key="7">
    <source>
        <dbReference type="SAM" id="Phobius"/>
    </source>
</evidence>
<dbReference type="SUPFAM" id="SSF53474">
    <property type="entry name" value="alpha/beta-Hydrolases"/>
    <property type="match status" value="1"/>
</dbReference>
<comment type="similarity">
    <text evidence="3 5">Belongs to the pectinacetylesterase family.</text>
</comment>
<dbReference type="HOGENOM" id="CLU_031008_0_3_1"/>
<evidence type="ECO:0000313" key="8">
    <source>
        <dbReference type="EnsemblPlants" id="LPERR02G23790.1"/>
    </source>
</evidence>
<evidence type="ECO:0000256" key="5">
    <source>
        <dbReference type="RuleBase" id="RU363114"/>
    </source>
</evidence>
<keyword evidence="7" id="KW-0812">Transmembrane</keyword>
<reference evidence="8 9" key="1">
    <citation type="submission" date="2012-08" db="EMBL/GenBank/DDBJ databases">
        <title>Oryza genome evolution.</title>
        <authorList>
            <person name="Wing R.A."/>
        </authorList>
    </citation>
    <scope>NUCLEOTIDE SEQUENCE</scope>
</reference>
<dbReference type="GO" id="GO:0071555">
    <property type="term" value="P:cell wall organization"/>
    <property type="evidence" value="ECO:0007669"/>
    <property type="project" value="UniProtKB-KW"/>
</dbReference>
<organism evidence="8 9">
    <name type="scientific">Leersia perrieri</name>
    <dbReference type="NCBI Taxonomy" id="77586"/>
    <lineage>
        <taxon>Eukaryota</taxon>
        <taxon>Viridiplantae</taxon>
        <taxon>Streptophyta</taxon>
        <taxon>Embryophyta</taxon>
        <taxon>Tracheophyta</taxon>
        <taxon>Spermatophyta</taxon>
        <taxon>Magnoliopsida</taxon>
        <taxon>Liliopsida</taxon>
        <taxon>Poales</taxon>
        <taxon>Poaceae</taxon>
        <taxon>BOP clade</taxon>
        <taxon>Oryzoideae</taxon>
        <taxon>Oryzeae</taxon>
        <taxon>Oryzinae</taxon>
        <taxon>Leersia</taxon>
    </lineage>
</organism>
<evidence type="ECO:0000256" key="1">
    <source>
        <dbReference type="ARBA" id="ARBA00003534"/>
    </source>
</evidence>
<evidence type="ECO:0000313" key="9">
    <source>
        <dbReference type="Proteomes" id="UP000032180"/>
    </source>
</evidence>
<dbReference type="eggNOG" id="KOG4287">
    <property type="taxonomic scope" value="Eukaryota"/>
</dbReference>
<keyword evidence="7" id="KW-0472">Membrane</keyword>
<evidence type="ECO:0000256" key="4">
    <source>
        <dbReference type="ARBA" id="ARBA00022512"/>
    </source>
</evidence>
<protein>
    <recommendedName>
        <fullName evidence="5">Pectin acetylesterase</fullName>
        <ecNumber evidence="5">3.1.1.-</ecNumber>
    </recommendedName>
</protein>
<comment type="subcellular location">
    <subcellularLocation>
        <location evidence="2 5">Secreted</location>
        <location evidence="2 5">Cell wall</location>
    </subcellularLocation>
</comment>
<feature type="transmembrane region" description="Helical" evidence="7">
    <location>
        <begin position="95"/>
        <end position="115"/>
    </location>
</feature>
<dbReference type="Proteomes" id="UP000032180">
    <property type="component" value="Chromosome 2"/>
</dbReference>
<keyword evidence="5" id="KW-0961">Cell wall biogenesis/degradation</keyword>
<dbReference type="EC" id="3.1.1.-" evidence="5"/>
<keyword evidence="9" id="KW-1185">Reference proteome</keyword>
<dbReference type="Gramene" id="LPERR02G23790.1">
    <property type="protein sequence ID" value="LPERR02G23790.1"/>
    <property type="gene ID" value="LPERR02G23790"/>
</dbReference>
<keyword evidence="4 5" id="KW-0134">Cell wall</keyword>
<proteinExistence type="inferred from homology"/>
<evidence type="ECO:0000256" key="2">
    <source>
        <dbReference type="ARBA" id="ARBA00004191"/>
    </source>
</evidence>
<evidence type="ECO:0000256" key="3">
    <source>
        <dbReference type="ARBA" id="ARBA00005784"/>
    </source>
</evidence>
<evidence type="ECO:0000256" key="6">
    <source>
        <dbReference type="SAM" id="MobiDB-lite"/>
    </source>
</evidence>
<feature type="compositionally biased region" description="Basic and acidic residues" evidence="6">
    <location>
        <begin position="8"/>
        <end position="34"/>
    </location>
</feature>
<dbReference type="STRING" id="77586.A0A0D9VJX6"/>
<keyword evidence="5" id="KW-0378">Hydrolase</keyword>
<dbReference type="AlphaFoldDB" id="A0A0D9VJX6"/>
<reference evidence="8" key="3">
    <citation type="submission" date="2015-04" db="UniProtKB">
        <authorList>
            <consortium name="EnsemblPlants"/>
        </authorList>
    </citation>
    <scope>IDENTIFICATION</scope>
</reference>
<keyword evidence="5" id="KW-0964">Secreted</keyword>
<reference evidence="9" key="2">
    <citation type="submission" date="2013-12" db="EMBL/GenBank/DDBJ databases">
        <authorList>
            <person name="Yu Y."/>
            <person name="Lee S."/>
            <person name="de Baynast K."/>
            <person name="Wissotski M."/>
            <person name="Liu L."/>
            <person name="Talag J."/>
            <person name="Goicoechea J."/>
            <person name="Angelova A."/>
            <person name="Jetty R."/>
            <person name="Kudrna D."/>
            <person name="Golser W."/>
            <person name="Rivera L."/>
            <person name="Zhang J."/>
            <person name="Wing R."/>
        </authorList>
    </citation>
    <scope>NUCLEOTIDE SEQUENCE</scope>
</reference>
<dbReference type="PANTHER" id="PTHR21562">
    <property type="entry name" value="NOTUM-RELATED"/>
    <property type="match status" value="1"/>
</dbReference>
<dbReference type="GO" id="GO:0009505">
    <property type="term" value="C:plant-type cell wall"/>
    <property type="evidence" value="ECO:0007669"/>
    <property type="project" value="TreeGrafter"/>
</dbReference>
<comment type="function">
    <text evidence="1 5">Hydrolyzes acetyl esters in homogalacturonan regions of pectin. In type I primary cell wall, galacturonic acid residues of pectin can be acetylated at the O-2 and O-3 positions. Decreasing the degree of acetylation of pectin gels in vitro alters their physical properties.</text>
</comment>
<feature type="region of interest" description="Disordered" evidence="6">
    <location>
        <begin position="1"/>
        <end position="34"/>
    </location>
</feature>
<dbReference type="InterPro" id="IPR004963">
    <property type="entry name" value="PAE/NOTUM"/>
</dbReference>
<dbReference type="PANTHER" id="PTHR21562:SF93">
    <property type="entry name" value="PECTIN ACETYLESTERASE 8"/>
    <property type="match status" value="1"/>
</dbReference>